<evidence type="ECO:0000313" key="2">
    <source>
        <dbReference type="EMBL" id="MFD1366156.1"/>
    </source>
</evidence>
<name>A0ABW4A6I7_9ACTN</name>
<dbReference type="Proteomes" id="UP001597183">
    <property type="component" value="Unassembled WGS sequence"/>
</dbReference>
<evidence type="ECO:0008006" key="4">
    <source>
        <dbReference type="Google" id="ProtNLM"/>
    </source>
</evidence>
<proteinExistence type="predicted"/>
<organism evidence="2 3">
    <name type="scientific">Actinoplanes sichuanensis</name>
    <dbReference type="NCBI Taxonomy" id="512349"/>
    <lineage>
        <taxon>Bacteria</taxon>
        <taxon>Bacillati</taxon>
        <taxon>Actinomycetota</taxon>
        <taxon>Actinomycetes</taxon>
        <taxon>Micromonosporales</taxon>
        <taxon>Micromonosporaceae</taxon>
        <taxon>Actinoplanes</taxon>
    </lineage>
</organism>
<keyword evidence="3" id="KW-1185">Reference proteome</keyword>
<sequence length="179" mass="19861">MTVIDSTTMAADYYRMRDRVLAQVGCIPRRVCRLALDQRYADAIAELEHITGAAAPAGQGVFADEVAPLTAKATTDMRNRALAHIQAEVHNAGPETLAHFARMSEALCSTVLGEQMRDLVDDERSRQMFALAHTRPGLQAWAIREERWERAGKVGHPADPEYDDFFYQGRDSGEGGSQR</sequence>
<protein>
    <recommendedName>
        <fullName evidence="4">DUF222 domain-containing protein</fullName>
    </recommendedName>
</protein>
<feature type="region of interest" description="Disordered" evidence="1">
    <location>
        <begin position="152"/>
        <end position="179"/>
    </location>
</feature>
<evidence type="ECO:0000256" key="1">
    <source>
        <dbReference type="SAM" id="MobiDB-lite"/>
    </source>
</evidence>
<comment type="caution">
    <text evidence="2">The sequence shown here is derived from an EMBL/GenBank/DDBJ whole genome shotgun (WGS) entry which is preliminary data.</text>
</comment>
<dbReference type="RefSeq" id="WP_317786562.1">
    <property type="nucleotide sequence ID" value="NZ_AP028461.1"/>
</dbReference>
<dbReference type="EMBL" id="JBHTMK010000016">
    <property type="protein sequence ID" value="MFD1366156.1"/>
    <property type="molecule type" value="Genomic_DNA"/>
</dbReference>
<accession>A0ABW4A6I7</accession>
<evidence type="ECO:0000313" key="3">
    <source>
        <dbReference type="Proteomes" id="UP001597183"/>
    </source>
</evidence>
<gene>
    <name evidence="2" type="ORF">ACFQ5G_12450</name>
</gene>
<reference evidence="3" key="1">
    <citation type="journal article" date="2019" name="Int. J. Syst. Evol. Microbiol.">
        <title>The Global Catalogue of Microorganisms (GCM) 10K type strain sequencing project: providing services to taxonomists for standard genome sequencing and annotation.</title>
        <authorList>
            <consortium name="The Broad Institute Genomics Platform"/>
            <consortium name="The Broad Institute Genome Sequencing Center for Infectious Disease"/>
            <person name="Wu L."/>
            <person name="Ma J."/>
        </authorList>
    </citation>
    <scope>NUCLEOTIDE SEQUENCE [LARGE SCALE GENOMIC DNA]</scope>
    <source>
        <strain evidence="3">CCM 7526</strain>
    </source>
</reference>